<proteinExistence type="predicted"/>
<evidence type="ECO:0000313" key="2">
    <source>
        <dbReference type="EMBL" id="GAA0346357.1"/>
    </source>
</evidence>
<accession>A0ABP3GLM8</accession>
<sequence>MLGKHKTLAVALAAVIAAMVAAGFAYFPSDDSQTARATADTRRFVLILAGASGQSESAKFDLEVAARTEALTSTCMKSHGFQYLPKNPHSVVDVEDASDFSSLDYARKHGFGISVFPHFAPEATAAKSYLKTLSAASLKAYDATLPGCVDSSQRTTEKEYGIPEANSEWARVDGEVQHDRRYQSALETWRSCAAAAGHPAQSRLALITDLRKEYTSVMAGIQSGNQVLPQDQLAALAAQNPKWRKFHQSELDAAVATFPCSQAADRTYVSIFLQYLNRNS</sequence>
<dbReference type="RefSeq" id="WP_344117707.1">
    <property type="nucleotide sequence ID" value="NZ_BAAABW010000013.1"/>
</dbReference>
<dbReference type="Proteomes" id="UP001500063">
    <property type="component" value="Unassembled WGS sequence"/>
</dbReference>
<keyword evidence="1" id="KW-0732">Signal</keyword>
<evidence type="ECO:0000256" key="1">
    <source>
        <dbReference type="SAM" id="SignalP"/>
    </source>
</evidence>
<protein>
    <recommendedName>
        <fullName evidence="4">Secreted protein</fullName>
    </recommendedName>
</protein>
<evidence type="ECO:0008006" key="4">
    <source>
        <dbReference type="Google" id="ProtNLM"/>
    </source>
</evidence>
<name>A0ABP3GLM8_9ACTN</name>
<organism evidence="2 3">
    <name type="scientific">Streptomyces blastmyceticus</name>
    <dbReference type="NCBI Taxonomy" id="68180"/>
    <lineage>
        <taxon>Bacteria</taxon>
        <taxon>Bacillati</taxon>
        <taxon>Actinomycetota</taxon>
        <taxon>Actinomycetes</taxon>
        <taxon>Kitasatosporales</taxon>
        <taxon>Streptomycetaceae</taxon>
        <taxon>Streptomyces</taxon>
    </lineage>
</organism>
<feature type="signal peptide" evidence="1">
    <location>
        <begin position="1"/>
        <end position="25"/>
    </location>
</feature>
<feature type="chain" id="PRO_5046224029" description="Secreted protein" evidence="1">
    <location>
        <begin position="26"/>
        <end position="280"/>
    </location>
</feature>
<dbReference type="EMBL" id="BAAABW010000013">
    <property type="protein sequence ID" value="GAA0346357.1"/>
    <property type="molecule type" value="Genomic_DNA"/>
</dbReference>
<reference evidence="3" key="1">
    <citation type="journal article" date="2019" name="Int. J. Syst. Evol. Microbiol.">
        <title>The Global Catalogue of Microorganisms (GCM) 10K type strain sequencing project: providing services to taxonomists for standard genome sequencing and annotation.</title>
        <authorList>
            <consortium name="The Broad Institute Genomics Platform"/>
            <consortium name="The Broad Institute Genome Sequencing Center for Infectious Disease"/>
            <person name="Wu L."/>
            <person name="Ma J."/>
        </authorList>
    </citation>
    <scope>NUCLEOTIDE SEQUENCE [LARGE SCALE GENOMIC DNA]</scope>
    <source>
        <strain evidence="3">JCM 4565</strain>
    </source>
</reference>
<evidence type="ECO:0000313" key="3">
    <source>
        <dbReference type="Proteomes" id="UP001500063"/>
    </source>
</evidence>
<comment type="caution">
    <text evidence="2">The sequence shown here is derived from an EMBL/GenBank/DDBJ whole genome shotgun (WGS) entry which is preliminary data.</text>
</comment>
<gene>
    <name evidence="2" type="ORF">GCM10010319_23510</name>
</gene>
<keyword evidence="3" id="KW-1185">Reference proteome</keyword>